<comment type="caution">
    <text evidence="8">The sequence shown here is derived from an EMBL/GenBank/DDBJ whole genome shotgun (WGS) entry which is preliminary data.</text>
</comment>
<evidence type="ECO:0000256" key="3">
    <source>
        <dbReference type="ARBA" id="ARBA00022737"/>
    </source>
</evidence>
<evidence type="ECO:0000313" key="8">
    <source>
        <dbReference type="EMBL" id="KAH3889225.1"/>
    </source>
</evidence>
<dbReference type="InterPro" id="IPR015679">
    <property type="entry name" value="PLipase_D_fam"/>
</dbReference>
<dbReference type="PROSITE" id="PS50035">
    <property type="entry name" value="PLD"/>
    <property type="match status" value="1"/>
</dbReference>
<dbReference type="GO" id="GO:0060627">
    <property type="term" value="P:regulation of vesicle-mediated transport"/>
    <property type="evidence" value="ECO:0007669"/>
    <property type="project" value="TreeGrafter"/>
</dbReference>
<dbReference type="InterPro" id="IPR025202">
    <property type="entry name" value="PLD-like_dom"/>
</dbReference>
<dbReference type="InterPro" id="IPR001736">
    <property type="entry name" value="PLipase_D/transphosphatidylase"/>
</dbReference>
<dbReference type="EMBL" id="JAIWYP010000001">
    <property type="protein sequence ID" value="KAH3889225.1"/>
    <property type="molecule type" value="Genomic_DNA"/>
</dbReference>
<feature type="domain" description="PLD phosphodiesterase" evidence="7">
    <location>
        <begin position="39"/>
        <end position="66"/>
    </location>
</feature>
<dbReference type="SMART" id="SM00155">
    <property type="entry name" value="PLDc"/>
    <property type="match status" value="1"/>
</dbReference>
<evidence type="ECO:0000256" key="2">
    <source>
        <dbReference type="ARBA" id="ARBA00012027"/>
    </source>
</evidence>
<reference evidence="8" key="1">
    <citation type="journal article" date="2019" name="bioRxiv">
        <title>The Genome of the Zebra Mussel, Dreissena polymorpha: A Resource for Invasive Species Research.</title>
        <authorList>
            <person name="McCartney M.A."/>
            <person name="Auch B."/>
            <person name="Kono T."/>
            <person name="Mallez S."/>
            <person name="Zhang Y."/>
            <person name="Obille A."/>
            <person name="Becker A."/>
            <person name="Abrahante J.E."/>
            <person name="Garbe J."/>
            <person name="Badalamenti J.P."/>
            <person name="Herman A."/>
            <person name="Mangelson H."/>
            <person name="Liachko I."/>
            <person name="Sullivan S."/>
            <person name="Sone E.D."/>
            <person name="Koren S."/>
            <person name="Silverstein K.A.T."/>
            <person name="Beckman K.B."/>
            <person name="Gohl D.M."/>
        </authorList>
    </citation>
    <scope>NUCLEOTIDE SEQUENCE</scope>
    <source>
        <strain evidence="8">Duluth1</strain>
        <tissue evidence="8">Whole animal</tissue>
    </source>
</reference>
<dbReference type="AlphaFoldDB" id="A0A9D4N7N0"/>
<evidence type="ECO:0000256" key="4">
    <source>
        <dbReference type="ARBA" id="ARBA00022801"/>
    </source>
</evidence>
<gene>
    <name evidence="8" type="ORF">DPMN_013276</name>
</gene>
<evidence type="ECO:0000313" key="9">
    <source>
        <dbReference type="Proteomes" id="UP000828390"/>
    </source>
</evidence>
<name>A0A9D4N7N0_DREPO</name>
<accession>A0A9D4N7N0</accession>
<comment type="catalytic activity">
    <reaction evidence="1">
        <text>a 1,2-diacyl-sn-glycero-3-phosphocholine + H2O = a 1,2-diacyl-sn-glycero-3-phosphate + choline + H(+)</text>
        <dbReference type="Rhea" id="RHEA:14445"/>
        <dbReference type="ChEBI" id="CHEBI:15354"/>
        <dbReference type="ChEBI" id="CHEBI:15377"/>
        <dbReference type="ChEBI" id="CHEBI:15378"/>
        <dbReference type="ChEBI" id="CHEBI:57643"/>
        <dbReference type="ChEBI" id="CHEBI:58608"/>
        <dbReference type="EC" id="3.1.4.4"/>
    </reaction>
</comment>
<reference evidence="8" key="2">
    <citation type="submission" date="2020-11" db="EMBL/GenBank/DDBJ databases">
        <authorList>
            <person name="McCartney M.A."/>
            <person name="Auch B."/>
            <person name="Kono T."/>
            <person name="Mallez S."/>
            <person name="Becker A."/>
            <person name="Gohl D.M."/>
            <person name="Silverstein K.A.T."/>
            <person name="Koren S."/>
            <person name="Bechman K.B."/>
            <person name="Herman A."/>
            <person name="Abrahante J.E."/>
            <person name="Garbe J."/>
        </authorList>
    </citation>
    <scope>NUCLEOTIDE SEQUENCE</scope>
    <source>
        <strain evidence="8">Duluth1</strain>
        <tissue evidence="8">Whole animal</tissue>
    </source>
</reference>
<evidence type="ECO:0000259" key="7">
    <source>
        <dbReference type="PROSITE" id="PS50035"/>
    </source>
</evidence>
<evidence type="ECO:0000256" key="1">
    <source>
        <dbReference type="ARBA" id="ARBA00000798"/>
    </source>
</evidence>
<dbReference type="PANTHER" id="PTHR18896">
    <property type="entry name" value="PHOSPHOLIPASE D"/>
    <property type="match status" value="1"/>
</dbReference>
<dbReference type="Proteomes" id="UP000828390">
    <property type="component" value="Unassembled WGS sequence"/>
</dbReference>
<sequence>MICSELVDRSCPLSNSSCFDPIFTKPDQKLYLDDVEVTELVYVHSKLMIVDDDTVIIGSANINDRSMLGTRDSEIAILVQDNKKFPVNMNGKEHMAGSFAASLRRTLFRYGLI</sequence>
<dbReference type="Pfam" id="PF13091">
    <property type="entry name" value="PLDc_2"/>
    <property type="match status" value="1"/>
</dbReference>
<dbReference type="Gene3D" id="3.30.870.10">
    <property type="entry name" value="Endonuclease Chain A"/>
    <property type="match status" value="1"/>
</dbReference>
<keyword evidence="4" id="KW-0378">Hydrolase</keyword>
<dbReference type="GO" id="GO:0009395">
    <property type="term" value="P:phospholipid catabolic process"/>
    <property type="evidence" value="ECO:0007669"/>
    <property type="project" value="TreeGrafter"/>
</dbReference>
<evidence type="ECO:0000256" key="6">
    <source>
        <dbReference type="ARBA" id="ARBA00023098"/>
    </source>
</evidence>
<keyword evidence="9" id="KW-1185">Reference proteome</keyword>
<dbReference type="SUPFAM" id="SSF56024">
    <property type="entry name" value="Phospholipase D/nuclease"/>
    <property type="match status" value="1"/>
</dbReference>
<dbReference type="PANTHER" id="PTHR18896:SF76">
    <property type="entry name" value="PHOSPHOLIPASE"/>
    <property type="match status" value="1"/>
</dbReference>
<dbReference type="EC" id="3.1.4.4" evidence="2"/>
<keyword evidence="3" id="KW-0677">Repeat</keyword>
<evidence type="ECO:0000256" key="5">
    <source>
        <dbReference type="ARBA" id="ARBA00022963"/>
    </source>
</evidence>
<proteinExistence type="predicted"/>
<organism evidence="8 9">
    <name type="scientific">Dreissena polymorpha</name>
    <name type="common">Zebra mussel</name>
    <name type="synonym">Mytilus polymorpha</name>
    <dbReference type="NCBI Taxonomy" id="45954"/>
    <lineage>
        <taxon>Eukaryota</taxon>
        <taxon>Metazoa</taxon>
        <taxon>Spiralia</taxon>
        <taxon>Lophotrochozoa</taxon>
        <taxon>Mollusca</taxon>
        <taxon>Bivalvia</taxon>
        <taxon>Autobranchia</taxon>
        <taxon>Heteroconchia</taxon>
        <taxon>Euheterodonta</taxon>
        <taxon>Imparidentia</taxon>
        <taxon>Neoheterodontei</taxon>
        <taxon>Myida</taxon>
        <taxon>Dreissenoidea</taxon>
        <taxon>Dreissenidae</taxon>
        <taxon>Dreissena</taxon>
    </lineage>
</organism>
<keyword evidence="6" id="KW-0443">Lipid metabolism</keyword>
<dbReference type="GO" id="GO:0004630">
    <property type="term" value="F:phospholipase D activity"/>
    <property type="evidence" value="ECO:0007669"/>
    <property type="project" value="UniProtKB-EC"/>
</dbReference>
<keyword evidence="5" id="KW-0442">Lipid degradation</keyword>
<protein>
    <recommendedName>
        <fullName evidence="2">phospholipase D</fullName>
        <ecNumber evidence="2">3.1.4.4</ecNumber>
    </recommendedName>
</protein>